<sequence>MMAHCLKVAKKWAVWYLVKNKSIIILQNNVIALAFSVKCITMAFTIFFVDNDILTNLYRCRCSHSMANTDKAKRWERYNQYFE</sequence>
<keyword evidence="1" id="KW-0812">Transmembrane</keyword>
<proteinExistence type="predicted"/>
<keyword evidence="1" id="KW-0472">Membrane</keyword>
<reference evidence="2" key="1">
    <citation type="journal article" date="2010" name="Insect Mol. Biol.">
        <title>The draft genome sequence of Arsenophonus nasoniae, son-killer bacterium of Nasonia vitripennis, reveals genes associated with virulence and symbiosis.</title>
        <authorList>
            <person name="Wilkes T."/>
            <person name="Darby A.C."/>
            <person name="Choi J."/>
            <person name="Colborne J.K."/>
            <person name="Werren J.H."/>
            <person name="Hurst G.D.D."/>
        </authorList>
    </citation>
    <scope>NUCLEOTIDE SEQUENCE</scope>
</reference>
<accession>D2U1H4</accession>
<gene>
    <name evidence="2" type="ORF">ARN_24010</name>
</gene>
<evidence type="ECO:0000313" key="2">
    <source>
        <dbReference type="EMBL" id="CBA74606.1"/>
    </source>
</evidence>
<dbReference type="AlphaFoldDB" id="D2U1H4"/>
<name>D2U1H4_9GAMM</name>
<evidence type="ECO:0000256" key="1">
    <source>
        <dbReference type="SAM" id="Phobius"/>
    </source>
</evidence>
<organism evidence="2">
    <name type="scientific">Arsenophonus nasoniae</name>
    <name type="common">son-killer infecting Nasonia vitripennis</name>
    <dbReference type="NCBI Taxonomy" id="638"/>
    <lineage>
        <taxon>Bacteria</taxon>
        <taxon>Pseudomonadati</taxon>
        <taxon>Pseudomonadota</taxon>
        <taxon>Gammaproteobacteria</taxon>
        <taxon>Enterobacterales</taxon>
        <taxon>Morganellaceae</taxon>
        <taxon>Arsenophonus</taxon>
    </lineage>
</organism>
<feature type="transmembrane region" description="Helical" evidence="1">
    <location>
        <begin position="30"/>
        <end position="49"/>
    </location>
</feature>
<dbReference type="EMBL" id="FN545240">
    <property type="protein sequence ID" value="CBA74606.1"/>
    <property type="molecule type" value="Genomic_DNA"/>
</dbReference>
<protein>
    <submittedName>
        <fullName evidence="2">Uncharacterized protein</fullName>
    </submittedName>
</protein>
<keyword evidence="1" id="KW-1133">Transmembrane helix</keyword>